<feature type="region of interest" description="Disordered" evidence="1">
    <location>
        <begin position="20"/>
        <end position="47"/>
    </location>
</feature>
<gene>
    <name evidence="2" type="ORF">STCU_12003</name>
</gene>
<keyword evidence="3" id="KW-1185">Reference proteome</keyword>
<comment type="caution">
    <text evidence="2">The sequence shown here is derived from an EMBL/GenBank/DDBJ whole genome shotgun (WGS) entry which is preliminary data.</text>
</comment>
<evidence type="ECO:0000256" key="1">
    <source>
        <dbReference type="SAM" id="MobiDB-lite"/>
    </source>
</evidence>
<sequence>MPFPPVGLVHHDHVLRAAAAPVGGGRGGGRRPHGKAKGPAARTARRRHRVAARCRVSGERRAAAARCHVLFVLQNGLHHRVVVAPTAWGGSSATRSSSRRWWWLRRGLYRAARRGAVARGGGGALGGRTSVTVRVHRTHRHDPLERLELGEGHRLAPLPRRGGRRGRAAVAVLRIHGRLGARGGLAAAALARAAPRGAPRALQLSAHPLQLRVESRDVLREALRLAVRGGGREEAAVCPVRRGGGGDRQRVQLGLQRRTGRRQRGENVLLRAVAQEGLALLRGASVDAAVDTCLLLQGAHRLRLTRGDLALTAAPRTRGVQRPLGLAYAALRLLPLALDGGEHLVERGRVLRRRGAGGAGGGGWHRVLAPSGLGFGEGGVDLGAGDVRVQRDGGKGLQLQVVHELDLLKERKNVDGETSRAASLH</sequence>
<proteinExistence type="predicted"/>
<organism evidence="2 3">
    <name type="scientific">Strigomonas culicis</name>
    <dbReference type="NCBI Taxonomy" id="28005"/>
    <lineage>
        <taxon>Eukaryota</taxon>
        <taxon>Discoba</taxon>
        <taxon>Euglenozoa</taxon>
        <taxon>Kinetoplastea</taxon>
        <taxon>Metakinetoplastina</taxon>
        <taxon>Trypanosomatida</taxon>
        <taxon>Trypanosomatidae</taxon>
        <taxon>Strigomonadinae</taxon>
        <taxon>Strigomonas</taxon>
    </lineage>
</organism>
<name>S9UL98_9TRYP</name>
<reference evidence="2 3" key="1">
    <citation type="journal article" date="2013" name="PLoS ONE">
        <title>Predicting the Proteins of Angomonas deanei, Strigomonas culicis and Their Respective Endosymbionts Reveals New Aspects of the Trypanosomatidae Family.</title>
        <authorList>
            <person name="Motta M.C."/>
            <person name="Martins A.C."/>
            <person name="de Souza S.S."/>
            <person name="Catta-Preta C.M."/>
            <person name="Silva R."/>
            <person name="Klein C.C."/>
            <person name="de Almeida L.G."/>
            <person name="de Lima Cunha O."/>
            <person name="Ciapina L.P."/>
            <person name="Brocchi M."/>
            <person name="Colabardini A.C."/>
            <person name="de Araujo Lima B."/>
            <person name="Machado C.R."/>
            <person name="de Almeida Soares C.M."/>
            <person name="Probst C.M."/>
            <person name="de Menezes C.B."/>
            <person name="Thompson C.E."/>
            <person name="Bartholomeu D.C."/>
            <person name="Gradia D.F."/>
            <person name="Pavoni D.P."/>
            <person name="Grisard E.C."/>
            <person name="Fantinatti-Garboggini F."/>
            <person name="Marchini F.K."/>
            <person name="Rodrigues-Luiz G.F."/>
            <person name="Wagner G."/>
            <person name="Goldman G.H."/>
            <person name="Fietto J.L."/>
            <person name="Elias M.C."/>
            <person name="Goldman M.H."/>
            <person name="Sagot M.F."/>
            <person name="Pereira M."/>
            <person name="Stoco P.H."/>
            <person name="de Mendonca-Neto R.P."/>
            <person name="Teixeira S.M."/>
            <person name="Maciel T.E."/>
            <person name="de Oliveira Mendes T.A."/>
            <person name="Urmenyi T.P."/>
            <person name="de Souza W."/>
            <person name="Schenkman S."/>
            <person name="de Vasconcelos A.T."/>
        </authorList>
    </citation>
    <scope>NUCLEOTIDE SEQUENCE [LARGE SCALE GENOMIC DNA]</scope>
</reference>
<dbReference type="Proteomes" id="UP000015354">
    <property type="component" value="Unassembled WGS sequence"/>
</dbReference>
<accession>S9UL98</accession>
<dbReference type="EMBL" id="ATMH01012056">
    <property type="protein sequence ID" value="EPY15471.1"/>
    <property type="molecule type" value="Genomic_DNA"/>
</dbReference>
<dbReference type="AlphaFoldDB" id="S9UL98"/>
<protein>
    <submittedName>
        <fullName evidence="2">PE-PGRS family protein</fullName>
    </submittedName>
</protein>
<evidence type="ECO:0000313" key="2">
    <source>
        <dbReference type="EMBL" id="EPY15471.1"/>
    </source>
</evidence>
<evidence type="ECO:0000313" key="3">
    <source>
        <dbReference type="Proteomes" id="UP000015354"/>
    </source>
</evidence>